<evidence type="ECO:0000313" key="4">
    <source>
        <dbReference type="EMBL" id="KAK4129895.1"/>
    </source>
</evidence>
<dbReference type="Pfam" id="PF08881">
    <property type="entry name" value="CVNH"/>
    <property type="match status" value="1"/>
</dbReference>
<dbReference type="Proteomes" id="UP001304895">
    <property type="component" value="Unassembled WGS sequence"/>
</dbReference>
<feature type="chain" id="PRO_5042981790" description="Cyanovirin-N domain-containing protein" evidence="2">
    <location>
        <begin position="22"/>
        <end position="155"/>
    </location>
</feature>
<reference evidence="4" key="2">
    <citation type="submission" date="2023-05" db="EMBL/GenBank/DDBJ databases">
        <authorList>
            <consortium name="Lawrence Berkeley National Laboratory"/>
            <person name="Steindorff A."/>
            <person name="Hensen N."/>
            <person name="Bonometti L."/>
            <person name="Westerberg I."/>
            <person name="Brannstrom I.O."/>
            <person name="Guillou S."/>
            <person name="Cros-Aarteil S."/>
            <person name="Calhoun S."/>
            <person name="Haridas S."/>
            <person name="Kuo A."/>
            <person name="Mondo S."/>
            <person name="Pangilinan J."/>
            <person name="Riley R."/>
            <person name="Labutti K."/>
            <person name="Andreopoulos B."/>
            <person name="Lipzen A."/>
            <person name="Chen C."/>
            <person name="Yanf M."/>
            <person name="Daum C."/>
            <person name="Ng V."/>
            <person name="Clum A."/>
            <person name="Ohm R."/>
            <person name="Martin F."/>
            <person name="Silar P."/>
            <person name="Natvig D."/>
            <person name="Lalanne C."/>
            <person name="Gautier V."/>
            <person name="Ament-Velasquez S.L."/>
            <person name="Kruys A."/>
            <person name="Hutchinson M.I."/>
            <person name="Powell A.J."/>
            <person name="Barry K."/>
            <person name="Miller A.N."/>
            <person name="Grigoriev I.V."/>
            <person name="Debuchy R."/>
            <person name="Gladieux P."/>
            <person name="Thoren M.H."/>
            <person name="Johannesson H."/>
        </authorList>
    </citation>
    <scope>NUCLEOTIDE SEQUENCE</scope>
    <source>
        <strain evidence="4">CBS 123565</strain>
    </source>
</reference>
<dbReference type="SUPFAM" id="SSF51322">
    <property type="entry name" value="Cyanovirin-N"/>
    <property type="match status" value="1"/>
</dbReference>
<dbReference type="InterPro" id="IPR011058">
    <property type="entry name" value="Cyanovirin-N"/>
</dbReference>
<dbReference type="AlphaFoldDB" id="A0AAN6UC09"/>
<keyword evidence="2" id="KW-0732">Signal</keyword>
<reference evidence="4" key="1">
    <citation type="journal article" date="2023" name="Mol. Phylogenet. Evol.">
        <title>Genome-scale phylogeny and comparative genomics of the fungal order Sordariales.</title>
        <authorList>
            <person name="Hensen N."/>
            <person name="Bonometti L."/>
            <person name="Westerberg I."/>
            <person name="Brannstrom I.O."/>
            <person name="Guillou S."/>
            <person name="Cros-Aarteil S."/>
            <person name="Calhoun S."/>
            <person name="Haridas S."/>
            <person name="Kuo A."/>
            <person name="Mondo S."/>
            <person name="Pangilinan J."/>
            <person name="Riley R."/>
            <person name="LaButti K."/>
            <person name="Andreopoulos B."/>
            <person name="Lipzen A."/>
            <person name="Chen C."/>
            <person name="Yan M."/>
            <person name="Daum C."/>
            <person name="Ng V."/>
            <person name="Clum A."/>
            <person name="Steindorff A."/>
            <person name="Ohm R.A."/>
            <person name="Martin F."/>
            <person name="Silar P."/>
            <person name="Natvig D.O."/>
            <person name="Lalanne C."/>
            <person name="Gautier V."/>
            <person name="Ament-Velasquez S.L."/>
            <person name="Kruys A."/>
            <person name="Hutchinson M.I."/>
            <person name="Powell A.J."/>
            <person name="Barry K."/>
            <person name="Miller A.N."/>
            <person name="Grigoriev I.V."/>
            <person name="Debuchy R."/>
            <person name="Gladieux P."/>
            <person name="Hiltunen Thoren M."/>
            <person name="Johannesson H."/>
        </authorList>
    </citation>
    <scope>NUCLEOTIDE SEQUENCE</scope>
    <source>
        <strain evidence="4">CBS 123565</strain>
    </source>
</reference>
<feature type="region of interest" description="Disordered" evidence="1">
    <location>
        <begin position="133"/>
        <end position="155"/>
    </location>
</feature>
<sequence length="155" mass="16033">MRSSILCALLASVLASVSVMAAPLTAGNFSLSCTGVNLTRNHILNAACATRPHGSTGTSTSMSFQNKLDLALCIGIDSQSSRLQWDVYGKFTNYCHNCTMLAAAQEHNNHHEGIANDNGTLKCRGGMAVVTPAAADEPGDTDTDGGYGGYGGYGG</sequence>
<organism evidence="4 5">
    <name type="scientific">Trichocladium antarcticum</name>
    <dbReference type="NCBI Taxonomy" id="1450529"/>
    <lineage>
        <taxon>Eukaryota</taxon>
        <taxon>Fungi</taxon>
        <taxon>Dikarya</taxon>
        <taxon>Ascomycota</taxon>
        <taxon>Pezizomycotina</taxon>
        <taxon>Sordariomycetes</taxon>
        <taxon>Sordariomycetidae</taxon>
        <taxon>Sordariales</taxon>
        <taxon>Chaetomiaceae</taxon>
        <taxon>Trichocladium</taxon>
    </lineage>
</organism>
<evidence type="ECO:0000259" key="3">
    <source>
        <dbReference type="Pfam" id="PF08881"/>
    </source>
</evidence>
<feature type="signal peptide" evidence="2">
    <location>
        <begin position="1"/>
        <end position="21"/>
    </location>
</feature>
<feature type="domain" description="Cyanovirin-N" evidence="3">
    <location>
        <begin position="29"/>
        <end position="121"/>
    </location>
</feature>
<evidence type="ECO:0000256" key="2">
    <source>
        <dbReference type="SAM" id="SignalP"/>
    </source>
</evidence>
<name>A0AAN6UC09_9PEZI</name>
<dbReference type="Gene3D" id="2.30.60.10">
    <property type="entry name" value="Cyanovirin-N"/>
    <property type="match status" value="1"/>
</dbReference>
<feature type="compositionally biased region" description="Gly residues" evidence="1">
    <location>
        <begin position="145"/>
        <end position="155"/>
    </location>
</feature>
<dbReference type="PROSITE" id="PS51257">
    <property type="entry name" value="PROKAR_LIPOPROTEIN"/>
    <property type="match status" value="1"/>
</dbReference>
<proteinExistence type="predicted"/>
<protein>
    <recommendedName>
        <fullName evidence="3">Cyanovirin-N domain-containing protein</fullName>
    </recommendedName>
</protein>
<accession>A0AAN6UC09</accession>
<gene>
    <name evidence="4" type="ORF">BT67DRAFT_437425</name>
</gene>
<evidence type="ECO:0000313" key="5">
    <source>
        <dbReference type="Proteomes" id="UP001304895"/>
    </source>
</evidence>
<dbReference type="EMBL" id="MU853449">
    <property type="protein sequence ID" value="KAK4129895.1"/>
    <property type="molecule type" value="Genomic_DNA"/>
</dbReference>
<evidence type="ECO:0000256" key="1">
    <source>
        <dbReference type="SAM" id="MobiDB-lite"/>
    </source>
</evidence>
<comment type="caution">
    <text evidence="4">The sequence shown here is derived from an EMBL/GenBank/DDBJ whole genome shotgun (WGS) entry which is preliminary data.</text>
</comment>
<keyword evidence="5" id="KW-1185">Reference proteome</keyword>
<dbReference type="InterPro" id="IPR036673">
    <property type="entry name" value="Cyanovirin-N_sf"/>
</dbReference>